<dbReference type="EMBL" id="PUIB01000010">
    <property type="protein sequence ID" value="PQO39968.1"/>
    <property type="molecule type" value="Genomic_DNA"/>
</dbReference>
<sequence length="114" mass="12587">MEEGTEDKPPANRDCRRRDSGHVGGGNAPAKRRRLASKFSASASLALPASIRLNHAALLGSRLPVFPDASTETDQKDSRYGKVVDVRTGIVRTRFFQETNSSGHDWLPEEVVRR</sequence>
<feature type="region of interest" description="Disordered" evidence="1">
    <location>
        <begin position="1"/>
        <end position="35"/>
    </location>
</feature>
<evidence type="ECO:0000256" key="1">
    <source>
        <dbReference type="SAM" id="MobiDB-lite"/>
    </source>
</evidence>
<comment type="caution">
    <text evidence="2">The sequence shown here is derived from an EMBL/GenBank/DDBJ whole genome shotgun (WGS) entry which is preliminary data.</text>
</comment>
<organism evidence="2 3">
    <name type="scientific">Blastopirellula marina</name>
    <dbReference type="NCBI Taxonomy" id="124"/>
    <lineage>
        <taxon>Bacteria</taxon>
        <taxon>Pseudomonadati</taxon>
        <taxon>Planctomycetota</taxon>
        <taxon>Planctomycetia</taxon>
        <taxon>Pirellulales</taxon>
        <taxon>Pirellulaceae</taxon>
        <taxon>Blastopirellula</taxon>
    </lineage>
</organism>
<gene>
    <name evidence="2" type="ORF">C5Y98_06520</name>
</gene>
<feature type="compositionally biased region" description="Basic and acidic residues" evidence="1">
    <location>
        <begin position="1"/>
        <end position="21"/>
    </location>
</feature>
<name>A0A2S8G685_9BACT</name>
<accession>A0A2S8G685</accession>
<dbReference type="AlphaFoldDB" id="A0A2S8G685"/>
<reference evidence="2 3" key="1">
    <citation type="submission" date="2018-02" db="EMBL/GenBank/DDBJ databases">
        <title>Comparative genomes isolates from brazilian mangrove.</title>
        <authorList>
            <person name="Araujo J.E."/>
            <person name="Taketani R.G."/>
            <person name="Silva M.C.P."/>
            <person name="Loureco M.V."/>
            <person name="Andreote F.D."/>
        </authorList>
    </citation>
    <scope>NUCLEOTIDE SEQUENCE [LARGE SCALE GENOMIC DNA]</scope>
    <source>
        <strain evidence="2 3">NAP PRIS-MGV</strain>
    </source>
</reference>
<evidence type="ECO:0000313" key="3">
    <source>
        <dbReference type="Proteomes" id="UP000239388"/>
    </source>
</evidence>
<protein>
    <submittedName>
        <fullName evidence="2">Uncharacterized protein</fullName>
    </submittedName>
</protein>
<proteinExistence type="predicted"/>
<dbReference type="Proteomes" id="UP000239388">
    <property type="component" value="Unassembled WGS sequence"/>
</dbReference>
<evidence type="ECO:0000313" key="2">
    <source>
        <dbReference type="EMBL" id="PQO39968.1"/>
    </source>
</evidence>